<dbReference type="AlphaFoldDB" id="A0A0V1LXF3"/>
<protein>
    <submittedName>
        <fullName evidence="2">Uncharacterized protein</fullName>
    </submittedName>
</protein>
<accession>A0A0V1LXF3</accession>
<keyword evidence="3" id="KW-1185">Reference proteome</keyword>
<feature type="non-terminal residue" evidence="2">
    <location>
        <position position="43"/>
    </location>
</feature>
<reference evidence="2 3" key="1">
    <citation type="submission" date="2015-01" db="EMBL/GenBank/DDBJ databases">
        <title>Evolution of Trichinella species and genotypes.</title>
        <authorList>
            <person name="Korhonen P.K."/>
            <person name="Edoardo P."/>
            <person name="Giuseppe L.R."/>
            <person name="Gasser R.B."/>
        </authorList>
    </citation>
    <scope>NUCLEOTIDE SEQUENCE [LARGE SCALE GENOMIC DNA]</scope>
    <source>
        <strain evidence="2">ISS1980</strain>
    </source>
</reference>
<proteinExistence type="predicted"/>
<organism evidence="2 3">
    <name type="scientific">Trichinella papuae</name>
    <dbReference type="NCBI Taxonomy" id="268474"/>
    <lineage>
        <taxon>Eukaryota</taxon>
        <taxon>Metazoa</taxon>
        <taxon>Ecdysozoa</taxon>
        <taxon>Nematoda</taxon>
        <taxon>Enoplea</taxon>
        <taxon>Dorylaimia</taxon>
        <taxon>Trichinellida</taxon>
        <taxon>Trichinellidae</taxon>
        <taxon>Trichinella</taxon>
    </lineage>
</organism>
<gene>
    <name evidence="2" type="ORF">T10_3392</name>
</gene>
<dbReference type="EMBL" id="JYDO01001385">
    <property type="protein sequence ID" value="KRZ64186.1"/>
    <property type="molecule type" value="Genomic_DNA"/>
</dbReference>
<evidence type="ECO:0000313" key="3">
    <source>
        <dbReference type="Proteomes" id="UP000054843"/>
    </source>
</evidence>
<feature type="compositionally biased region" description="Basic and acidic residues" evidence="1">
    <location>
        <begin position="1"/>
        <end position="11"/>
    </location>
</feature>
<feature type="compositionally biased region" description="Basic and acidic residues" evidence="1">
    <location>
        <begin position="33"/>
        <end position="43"/>
    </location>
</feature>
<evidence type="ECO:0000256" key="1">
    <source>
        <dbReference type="SAM" id="MobiDB-lite"/>
    </source>
</evidence>
<feature type="region of interest" description="Disordered" evidence="1">
    <location>
        <begin position="1"/>
        <end position="43"/>
    </location>
</feature>
<comment type="caution">
    <text evidence="2">The sequence shown here is derived from an EMBL/GenBank/DDBJ whole genome shotgun (WGS) entry which is preliminary data.</text>
</comment>
<feature type="non-terminal residue" evidence="2">
    <location>
        <position position="1"/>
    </location>
</feature>
<evidence type="ECO:0000313" key="2">
    <source>
        <dbReference type="EMBL" id="KRZ64186.1"/>
    </source>
</evidence>
<sequence length="43" mass="4720">LLRSVQEEAGKTPESVHLSGFESGAFSAGQRTLKPETKKEPEY</sequence>
<name>A0A0V1LXF3_9BILA</name>
<dbReference type="Proteomes" id="UP000054843">
    <property type="component" value="Unassembled WGS sequence"/>
</dbReference>